<dbReference type="Proteomes" id="UP000253094">
    <property type="component" value="Unassembled WGS sequence"/>
</dbReference>
<dbReference type="Pfam" id="PF01814">
    <property type="entry name" value="Hemerythrin"/>
    <property type="match status" value="1"/>
</dbReference>
<organism evidence="3 4">
    <name type="scientific">Sphaerisporangium album</name>
    <dbReference type="NCBI Taxonomy" id="509200"/>
    <lineage>
        <taxon>Bacteria</taxon>
        <taxon>Bacillati</taxon>
        <taxon>Actinomycetota</taxon>
        <taxon>Actinomycetes</taxon>
        <taxon>Streptosporangiales</taxon>
        <taxon>Streptosporangiaceae</taxon>
        <taxon>Sphaerisporangium</taxon>
    </lineage>
</organism>
<keyword evidence="4" id="KW-1185">Reference proteome</keyword>
<dbReference type="AlphaFoldDB" id="A0A367FS42"/>
<reference evidence="3 4" key="1">
    <citation type="submission" date="2018-06" db="EMBL/GenBank/DDBJ databases">
        <title>Sphaerisporangium craniellae sp. nov., isolated from a marine sponge in the South China Sea.</title>
        <authorList>
            <person name="Li L."/>
        </authorList>
    </citation>
    <scope>NUCLEOTIDE SEQUENCE [LARGE SCALE GENOMIC DNA]</scope>
    <source>
        <strain evidence="3 4">CCTCC AA 208026</strain>
    </source>
</reference>
<accession>A0A367FS42</accession>
<name>A0A367FS42_9ACTN</name>
<dbReference type="OrthoDB" id="8225825at2"/>
<evidence type="ECO:0000259" key="2">
    <source>
        <dbReference type="Pfam" id="PF01814"/>
    </source>
</evidence>
<dbReference type="EMBL" id="QOIL01000003">
    <property type="protein sequence ID" value="RCG32415.1"/>
    <property type="molecule type" value="Genomic_DNA"/>
</dbReference>
<feature type="domain" description="Hemerythrin-like" evidence="2">
    <location>
        <begin position="82"/>
        <end position="194"/>
    </location>
</feature>
<comment type="caution">
    <text evidence="3">The sequence shown here is derived from an EMBL/GenBank/DDBJ whole genome shotgun (WGS) entry which is preliminary data.</text>
</comment>
<evidence type="ECO:0000313" key="3">
    <source>
        <dbReference type="EMBL" id="RCG32415.1"/>
    </source>
</evidence>
<dbReference type="Gene3D" id="1.20.120.520">
    <property type="entry name" value="nmb1532 protein domain like"/>
    <property type="match status" value="1"/>
</dbReference>
<evidence type="ECO:0000256" key="1">
    <source>
        <dbReference type="SAM" id="MobiDB-lite"/>
    </source>
</evidence>
<evidence type="ECO:0000313" key="4">
    <source>
        <dbReference type="Proteomes" id="UP000253094"/>
    </source>
</evidence>
<dbReference type="InterPro" id="IPR012312">
    <property type="entry name" value="Hemerythrin-like"/>
</dbReference>
<proteinExistence type="predicted"/>
<feature type="region of interest" description="Disordered" evidence="1">
    <location>
        <begin position="55"/>
        <end position="89"/>
    </location>
</feature>
<gene>
    <name evidence="3" type="ORF">DQ384_06680</name>
</gene>
<protein>
    <submittedName>
        <fullName evidence="3">Hemerythrin domain-containing protein</fullName>
    </submittedName>
</protein>
<sequence length="221" mass="23331">MSTSIGPDGSSAALGDHSDARVTAFGRQLIEVHGWLREELARVRAEVGAFLDGAGRTPAGSDGHGGSSAGPDGYGRNPNGFAARGGSSPGARELRAHCSAFCSAVTRHHTGEDGGAFVVLAERFPELRPTLELLKQDHRMVEDILRRLQELLDGLGAGGGADPAAEARRVLGELDGLAAILESHFVYEERRIVDALNALRVPSWDASTPAFLRREPVPPPA</sequence>